<gene>
    <name evidence="1" type="ORF">STAS_04620</name>
</gene>
<dbReference type="EMBL" id="BKCP01003224">
    <property type="protein sequence ID" value="GER28800.1"/>
    <property type="molecule type" value="Genomic_DNA"/>
</dbReference>
<proteinExistence type="predicted"/>
<organism evidence="1 2">
    <name type="scientific">Striga asiatica</name>
    <name type="common">Asiatic witchweed</name>
    <name type="synonym">Buchnera asiatica</name>
    <dbReference type="NCBI Taxonomy" id="4170"/>
    <lineage>
        <taxon>Eukaryota</taxon>
        <taxon>Viridiplantae</taxon>
        <taxon>Streptophyta</taxon>
        <taxon>Embryophyta</taxon>
        <taxon>Tracheophyta</taxon>
        <taxon>Spermatophyta</taxon>
        <taxon>Magnoliopsida</taxon>
        <taxon>eudicotyledons</taxon>
        <taxon>Gunneridae</taxon>
        <taxon>Pentapetalae</taxon>
        <taxon>asterids</taxon>
        <taxon>lamiids</taxon>
        <taxon>Lamiales</taxon>
        <taxon>Orobanchaceae</taxon>
        <taxon>Buchnereae</taxon>
        <taxon>Striga</taxon>
    </lineage>
</organism>
<comment type="caution">
    <text evidence="1">The sequence shown here is derived from an EMBL/GenBank/DDBJ whole genome shotgun (WGS) entry which is preliminary data.</text>
</comment>
<sequence length="183" mass="19954">MALAKYFHLSKSRDRCFWLRKISFLTGSNRLVRTWSNPIQLAGPLRSTGCCGCLARCGSLRPRSRPGRGCWDGKARCRRSWRVLAHGRAWHDCWWDAAGDYGTLKECAWALAQDGHVGTSGHCARALGTSAGTRLIMLWSHAVSLGRAVFLGYAVSAAALGCTKECAAANLLRAGELSLDEIS</sequence>
<reference evidence="2" key="1">
    <citation type="journal article" date="2019" name="Curr. Biol.">
        <title>Genome Sequence of Striga asiatica Provides Insight into the Evolution of Plant Parasitism.</title>
        <authorList>
            <person name="Yoshida S."/>
            <person name="Kim S."/>
            <person name="Wafula E.K."/>
            <person name="Tanskanen J."/>
            <person name="Kim Y.M."/>
            <person name="Honaas L."/>
            <person name="Yang Z."/>
            <person name="Spallek T."/>
            <person name="Conn C.E."/>
            <person name="Ichihashi Y."/>
            <person name="Cheong K."/>
            <person name="Cui S."/>
            <person name="Der J.P."/>
            <person name="Gundlach H."/>
            <person name="Jiao Y."/>
            <person name="Hori C."/>
            <person name="Ishida J.K."/>
            <person name="Kasahara H."/>
            <person name="Kiba T."/>
            <person name="Kim M.S."/>
            <person name="Koo N."/>
            <person name="Laohavisit A."/>
            <person name="Lee Y.H."/>
            <person name="Lumba S."/>
            <person name="McCourt P."/>
            <person name="Mortimer J.C."/>
            <person name="Mutuku J.M."/>
            <person name="Nomura T."/>
            <person name="Sasaki-Sekimoto Y."/>
            <person name="Seto Y."/>
            <person name="Wang Y."/>
            <person name="Wakatake T."/>
            <person name="Sakakibara H."/>
            <person name="Demura T."/>
            <person name="Yamaguchi S."/>
            <person name="Yoneyama K."/>
            <person name="Manabe R.I."/>
            <person name="Nelson D.C."/>
            <person name="Schulman A.H."/>
            <person name="Timko M.P."/>
            <person name="dePamphilis C.W."/>
            <person name="Choi D."/>
            <person name="Shirasu K."/>
        </authorList>
    </citation>
    <scope>NUCLEOTIDE SEQUENCE [LARGE SCALE GENOMIC DNA]</scope>
    <source>
        <strain evidence="2">cv. UVA1</strain>
    </source>
</reference>
<name>A0A5A7P7P4_STRAF</name>
<keyword evidence="1" id="KW-0808">Transferase</keyword>
<dbReference type="GO" id="GO:0016740">
    <property type="term" value="F:transferase activity"/>
    <property type="evidence" value="ECO:0007669"/>
    <property type="project" value="UniProtKB-KW"/>
</dbReference>
<keyword evidence="2" id="KW-1185">Reference proteome</keyword>
<accession>A0A5A7P7P4</accession>
<protein>
    <submittedName>
        <fullName evidence="1">Glycosyltransferase</fullName>
    </submittedName>
</protein>
<evidence type="ECO:0000313" key="2">
    <source>
        <dbReference type="Proteomes" id="UP000325081"/>
    </source>
</evidence>
<dbReference type="AlphaFoldDB" id="A0A5A7P7P4"/>
<evidence type="ECO:0000313" key="1">
    <source>
        <dbReference type="EMBL" id="GER28800.1"/>
    </source>
</evidence>
<dbReference type="Proteomes" id="UP000325081">
    <property type="component" value="Unassembled WGS sequence"/>
</dbReference>